<feature type="disulfide bond" evidence="13">
    <location>
        <begin position="734"/>
        <end position="743"/>
    </location>
</feature>
<dbReference type="PROSITE" id="PS50234">
    <property type="entry name" value="VWFA"/>
    <property type="match status" value="1"/>
</dbReference>
<evidence type="ECO:0000256" key="2">
    <source>
        <dbReference type="ARBA" id="ARBA00004613"/>
    </source>
</evidence>
<dbReference type="PANTHER" id="PTHR11339">
    <property type="entry name" value="EXTRACELLULAR MATRIX GLYCOPROTEIN RELATED"/>
    <property type="match status" value="1"/>
</dbReference>
<feature type="domain" description="EGF-like" evidence="14">
    <location>
        <begin position="232"/>
        <end position="268"/>
    </location>
</feature>
<feature type="domain" description="EGF-like" evidence="14">
    <location>
        <begin position="269"/>
        <end position="305"/>
    </location>
</feature>
<dbReference type="PRINTS" id="PR00453">
    <property type="entry name" value="VWFADOMAIN"/>
</dbReference>
<keyword evidence="9" id="KW-1133">Transmembrane helix</keyword>
<dbReference type="PANTHER" id="PTHR11339:SF373">
    <property type="entry name" value="VWFD DOMAIN-CONTAINING PROTEIN"/>
    <property type="match status" value="1"/>
</dbReference>
<dbReference type="PROSITE" id="PS50026">
    <property type="entry name" value="EGF_3"/>
    <property type="match status" value="4"/>
</dbReference>
<dbReference type="InterPro" id="IPR000742">
    <property type="entry name" value="EGF"/>
</dbReference>
<evidence type="ECO:0000256" key="9">
    <source>
        <dbReference type="ARBA" id="ARBA00022989"/>
    </source>
</evidence>
<feature type="domain" description="VWFD" evidence="17">
    <location>
        <begin position="750"/>
        <end position="934"/>
    </location>
</feature>
<dbReference type="SUPFAM" id="SSF57567">
    <property type="entry name" value="Serine protease inhibitors"/>
    <property type="match status" value="1"/>
</dbReference>
<feature type="disulfide bond" evidence="13">
    <location>
        <begin position="221"/>
        <end position="230"/>
    </location>
</feature>
<evidence type="ECO:0000256" key="13">
    <source>
        <dbReference type="PROSITE-ProRule" id="PRU00076"/>
    </source>
</evidence>
<dbReference type="CDD" id="cd00054">
    <property type="entry name" value="EGF_CA"/>
    <property type="match status" value="4"/>
</dbReference>
<dbReference type="CDD" id="cd19941">
    <property type="entry name" value="TIL"/>
    <property type="match status" value="1"/>
</dbReference>
<feature type="domain" description="EGF-like" evidence="14">
    <location>
        <begin position="195"/>
        <end position="231"/>
    </location>
</feature>
<keyword evidence="11 13" id="KW-1015">Disulfide bond</keyword>
<dbReference type="InterPro" id="IPR013032">
    <property type="entry name" value="EGF-like_CS"/>
</dbReference>
<dbReference type="Proteomes" id="UP001162480">
    <property type="component" value="Chromosome 3"/>
</dbReference>
<name>A0AA36ANY5_OCTVU</name>
<keyword evidence="19" id="KW-1185">Reference proteome</keyword>
<keyword evidence="3" id="KW-0964">Secreted</keyword>
<evidence type="ECO:0000256" key="12">
    <source>
        <dbReference type="ARBA" id="ARBA00023180"/>
    </source>
</evidence>
<dbReference type="InterPro" id="IPR014853">
    <property type="entry name" value="VWF/SSPO/ZAN-like_Cys-rich_dom"/>
</dbReference>
<evidence type="ECO:0000259" key="14">
    <source>
        <dbReference type="PROSITE" id="PS50026"/>
    </source>
</evidence>
<evidence type="ECO:0000259" key="15">
    <source>
        <dbReference type="PROSITE" id="PS50234"/>
    </source>
</evidence>
<evidence type="ECO:0000256" key="4">
    <source>
        <dbReference type="ARBA" id="ARBA00022536"/>
    </source>
</evidence>
<dbReference type="SUPFAM" id="SSF57196">
    <property type="entry name" value="EGF/Laminin"/>
    <property type="match status" value="4"/>
</dbReference>
<dbReference type="InterPro" id="IPR003609">
    <property type="entry name" value="Pan_app"/>
</dbReference>
<dbReference type="SMART" id="SM00832">
    <property type="entry name" value="C8"/>
    <property type="match status" value="2"/>
</dbReference>
<dbReference type="Gene3D" id="2.10.25.10">
    <property type="entry name" value="Laminin"/>
    <property type="match status" value="4"/>
</dbReference>
<evidence type="ECO:0000256" key="11">
    <source>
        <dbReference type="ARBA" id="ARBA00023157"/>
    </source>
</evidence>
<evidence type="ECO:0000313" key="19">
    <source>
        <dbReference type="Proteomes" id="UP001162480"/>
    </source>
</evidence>
<sequence length="1232" mass="135741">MPPPLKTCENAVADVMFVLDESGSVGRNNYKKMKVFVSDIVRSFPIGPKHVRVGAIKFGTFTTPQFALNSYNDKNSVLTSINSIPYGGGHTKTYKALNYLRTKSFTQAAGDRKDAPNIAIILTDGKSNNQRETITAATKLRNANVIVFAIGIGEKINKPELREIGNSPTDKYVFTVKDFDALKSIESELIKKSCEADPCDAKPCKNSGVCKSKGNSYTCTCKTGYSGENCDIVDPCAASPCKNGGLCESNGNSYKCTCKAGYSGTNCDTVDPCAAIPCKNGGVCESNGNSYKCTCKAGYSGTNCDTVTSDCVCKVSGDPHYVIFDGQLIHFMGACKYTLASTTQGSSLMAFSVEAKNEHRWDNKKVSYIRMVDVKVNGVTLRLLPKHKILVNKEALTVPLKDYEGFTVTFSGGWVTVTTKFGLKVEFDGNHRVYIYVSSKYRGQLTGLCGDCNSKRDDFRTKEGVDVSGKANKYSLIGKSYQVPDDSDKPEKVCNVTDITTDCDPILTSVCELMTNENGIFGQCVKSLRKEVARQYLDSCKIDVCAYSMTARYKRNAICQTFESFIKECEAKDVLVNWRGVLGCQLDCSTWANTIYKFNVSNNQPTCTNRNPTPTAYLTDGCICKGNYVLSGEECVPISQCGCMYGGMYLKVDTTLLLNDCSKSITCLANQNIKESSPCPKGSSCLVESGTRVCKCPKGSAPINGECRVDPCAANPCKNGGECKSNGNSYKCTCKAGYSGTNCDTVIPDCVCKVSGDPHYTTFDGQLIHFMGTCKYTLASTTKGSSLMAFSVEAKNEHRFNNKKVSYIRMVDVKVNGVTLRLLPGHTVLVNKQIFQMPLKNFLVFDATYSAGWVTVTTTFGLKVKFDGNHRVYIYVSGKYRGQLTGLCGDCNSKRDDFRTKEGVDVSKKANKYSLIGKSYQVPDDSDKPEKVCNVTDITTDCDPKITGVCELMTHENGIFGQCVKSLGKEVARQYLESCKIDVCAYSMTAKYKRSAICQSFESFIKECEGKGFLVNWRGVVGCRSDCLIEFGQRMCKCPEGYAPLNGECKETLKPPAPPIIDPAFLQPVMHMFIRVSVAYIKGTFLEELKFEHVEKCAHRCMNNTKCKSFNFDDLVKTCQLYSISAATGITLTPSECPYREYYQRIDSKTVVIYGATIVTCIHISEYSNIKTEGECETLRIKKNYTAMEYSKFFKGCGVTHNAEKTYGLTGNIFWKFKLMLDEIPKMTKAVN</sequence>
<dbReference type="InterPro" id="IPR001881">
    <property type="entry name" value="EGF-like_Ca-bd_dom"/>
</dbReference>
<dbReference type="FunFam" id="3.40.50.410:FF:000004">
    <property type="entry name" value="collagen alpha-6(VI) chain"/>
    <property type="match status" value="1"/>
</dbReference>
<accession>A0AA36ANY5</accession>
<dbReference type="SUPFAM" id="SSF57414">
    <property type="entry name" value="Hairpin loop containing domain-like"/>
    <property type="match status" value="1"/>
</dbReference>
<dbReference type="SMART" id="SM00179">
    <property type="entry name" value="EGF_CA"/>
    <property type="match status" value="4"/>
</dbReference>
<dbReference type="GO" id="GO:0005509">
    <property type="term" value="F:calcium ion binding"/>
    <property type="evidence" value="ECO:0007669"/>
    <property type="project" value="InterPro"/>
</dbReference>
<dbReference type="Gene3D" id="3.50.4.10">
    <property type="entry name" value="Hepatocyte Growth Factor"/>
    <property type="match status" value="1"/>
</dbReference>
<evidence type="ECO:0000256" key="7">
    <source>
        <dbReference type="ARBA" id="ARBA00022737"/>
    </source>
</evidence>
<evidence type="ECO:0000256" key="10">
    <source>
        <dbReference type="ARBA" id="ARBA00023136"/>
    </source>
</evidence>
<evidence type="ECO:0000256" key="6">
    <source>
        <dbReference type="ARBA" id="ARBA00022729"/>
    </source>
</evidence>
<dbReference type="SMART" id="SM00473">
    <property type="entry name" value="PAN_AP"/>
    <property type="match status" value="1"/>
</dbReference>
<dbReference type="Pfam" id="PF12661">
    <property type="entry name" value="hEGF"/>
    <property type="match status" value="1"/>
</dbReference>
<dbReference type="SUPFAM" id="SSF53300">
    <property type="entry name" value="vWA-like"/>
    <property type="match status" value="1"/>
</dbReference>
<dbReference type="PROSITE" id="PS01186">
    <property type="entry name" value="EGF_2"/>
    <property type="match status" value="4"/>
</dbReference>
<dbReference type="SMART" id="SM00181">
    <property type="entry name" value="EGF"/>
    <property type="match status" value="6"/>
</dbReference>
<keyword evidence="4 13" id="KW-0245">EGF-like domain</keyword>
<keyword evidence="7" id="KW-0677">Repeat</keyword>
<keyword evidence="5" id="KW-0812">Transmembrane</keyword>
<dbReference type="Pfam" id="PF00008">
    <property type="entry name" value="EGF"/>
    <property type="match status" value="3"/>
</dbReference>
<dbReference type="Pfam" id="PF00094">
    <property type="entry name" value="VWD"/>
    <property type="match status" value="2"/>
</dbReference>
<feature type="domain" description="VWFD" evidence="17">
    <location>
        <begin position="311"/>
        <end position="495"/>
    </location>
</feature>
<organism evidence="18 19">
    <name type="scientific">Octopus vulgaris</name>
    <name type="common">Common octopus</name>
    <dbReference type="NCBI Taxonomy" id="6645"/>
    <lineage>
        <taxon>Eukaryota</taxon>
        <taxon>Metazoa</taxon>
        <taxon>Spiralia</taxon>
        <taxon>Lophotrochozoa</taxon>
        <taxon>Mollusca</taxon>
        <taxon>Cephalopoda</taxon>
        <taxon>Coleoidea</taxon>
        <taxon>Octopodiformes</taxon>
        <taxon>Octopoda</taxon>
        <taxon>Incirrata</taxon>
        <taxon>Octopodidae</taxon>
        <taxon>Octopus</taxon>
    </lineage>
</organism>
<feature type="domain" description="EGF-like" evidence="14">
    <location>
        <begin position="708"/>
        <end position="744"/>
    </location>
</feature>
<dbReference type="GO" id="GO:0005615">
    <property type="term" value="C:extracellular space"/>
    <property type="evidence" value="ECO:0007669"/>
    <property type="project" value="TreeGrafter"/>
</dbReference>
<dbReference type="GO" id="GO:0120025">
    <property type="term" value="C:plasma membrane bounded cell projection"/>
    <property type="evidence" value="ECO:0007669"/>
    <property type="project" value="UniProtKB-ARBA"/>
</dbReference>
<dbReference type="InterPro" id="IPR036465">
    <property type="entry name" value="vWFA_dom_sf"/>
</dbReference>
<proteinExistence type="predicted"/>
<evidence type="ECO:0000256" key="5">
    <source>
        <dbReference type="ARBA" id="ARBA00022692"/>
    </source>
</evidence>
<evidence type="ECO:0000259" key="17">
    <source>
        <dbReference type="PROSITE" id="PS51233"/>
    </source>
</evidence>
<dbReference type="GO" id="GO:0031012">
    <property type="term" value="C:extracellular matrix"/>
    <property type="evidence" value="ECO:0007669"/>
    <property type="project" value="TreeGrafter"/>
</dbReference>
<dbReference type="FunFam" id="2.10.25.10:FF:000247">
    <property type="entry name" value="Delta/notch like EGF repeat containing"/>
    <property type="match status" value="2"/>
</dbReference>
<keyword evidence="8" id="KW-0106">Calcium</keyword>
<comment type="caution">
    <text evidence="13">Lacks conserved residue(s) required for the propagation of feature annotation.</text>
</comment>
<dbReference type="Gene3D" id="3.40.50.410">
    <property type="entry name" value="von Willebrand factor, type A domain"/>
    <property type="match status" value="1"/>
</dbReference>
<protein>
    <submittedName>
        <fullName evidence="18">Zonadhesin-like</fullName>
    </submittedName>
</protein>
<feature type="domain" description="VWFA" evidence="15">
    <location>
        <begin position="14"/>
        <end position="189"/>
    </location>
</feature>
<dbReference type="GO" id="GO:0016020">
    <property type="term" value="C:membrane"/>
    <property type="evidence" value="ECO:0007669"/>
    <property type="project" value="UniProtKB-SubCell"/>
</dbReference>
<reference evidence="18" key="1">
    <citation type="submission" date="2023-08" db="EMBL/GenBank/DDBJ databases">
        <authorList>
            <person name="Alioto T."/>
            <person name="Alioto T."/>
            <person name="Gomez Garrido J."/>
        </authorList>
    </citation>
    <scope>NUCLEOTIDE SEQUENCE</scope>
</reference>
<dbReference type="FunFam" id="2.10.25.10:FF:000012">
    <property type="entry name" value="Delta-like protein"/>
    <property type="match status" value="1"/>
</dbReference>
<keyword evidence="12" id="KW-0325">Glycoprotein</keyword>
<dbReference type="FunFam" id="2.10.25.10:FF:000434">
    <property type="entry name" value="Predicted protein"/>
    <property type="match status" value="1"/>
</dbReference>
<gene>
    <name evidence="18" type="ORF">OCTVUL_1B020125</name>
</gene>
<comment type="subcellular location">
    <subcellularLocation>
        <location evidence="1">Membrane</location>
        <topology evidence="1">Single-pass membrane protein</topology>
    </subcellularLocation>
    <subcellularLocation>
        <location evidence="2">Secreted</location>
    </subcellularLocation>
</comment>
<evidence type="ECO:0000313" key="18">
    <source>
        <dbReference type="EMBL" id="CAI9719611.1"/>
    </source>
</evidence>
<evidence type="ECO:0000256" key="1">
    <source>
        <dbReference type="ARBA" id="ARBA00004167"/>
    </source>
</evidence>
<dbReference type="InterPro" id="IPR036084">
    <property type="entry name" value="Ser_inhib-like_sf"/>
</dbReference>
<feature type="disulfide bond" evidence="13">
    <location>
        <begin position="258"/>
        <end position="267"/>
    </location>
</feature>
<evidence type="ECO:0000256" key="3">
    <source>
        <dbReference type="ARBA" id="ARBA00022525"/>
    </source>
</evidence>
<dbReference type="InterPro" id="IPR002035">
    <property type="entry name" value="VWF_A"/>
</dbReference>
<dbReference type="Pfam" id="PF00092">
    <property type="entry name" value="VWA"/>
    <property type="match status" value="1"/>
</dbReference>
<dbReference type="AlphaFoldDB" id="A0AA36ANY5"/>
<dbReference type="SMART" id="SM00216">
    <property type="entry name" value="VWD"/>
    <property type="match status" value="2"/>
</dbReference>
<evidence type="ECO:0000256" key="8">
    <source>
        <dbReference type="ARBA" id="ARBA00022837"/>
    </source>
</evidence>
<dbReference type="EMBL" id="OX597816">
    <property type="protein sequence ID" value="CAI9719611.1"/>
    <property type="molecule type" value="Genomic_DNA"/>
</dbReference>
<dbReference type="InterPro" id="IPR001846">
    <property type="entry name" value="VWF_type-D"/>
</dbReference>
<dbReference type="PROSITE" id="PS50948">
    <property type="entry name" value="PAN"/>
    <property type="match status" value="1"/>
</dbReference>
<dbReference type="PROSITE" id="PS51233">
    <property type="entry name" value="VWFD"/>
    <property type="match status" value="2"/>
</dbReference>
<dbReference type="GO" id="GO:0007399">
    <property type="term" value="P:nervous system development"/>
    <property type="evidence" value="ECO:0007669"/>
    <property type="project" value="UniProtKB-ARBA"/>
</dbReference>
<keyword evidence="10" id="KW-0472">Membrane</keyword>
<dbReference type="InterPro" id="IPR050780">
    <property type="entry name" value="Mucin_vWF_Thrombospondin_sf"/>
</dbReference>
<feature type="domain" description="Apple" evidence="16">
    <location>
        <begin position="1049"/>
        <end position="1137"/>
    </location>
</feature>
<dbReference type="SMART" id="SM00327">
    <property type="entry name" value="VWA"/>
    <property type="match status" value="1"/>
</dbReference>
<feature type="disulfide bond" evidence="13">
    <location>
        <begin position="295"/>
        <end position="304"/>
    </location>
</feature>
<evidence type="ECO:0000259" key="16">
    <source>
        <dbReference type="PROSITE" id="PS50948"/>
    </source>
</evidence>
<dbReference type="PROSITE" id="PS00022">
    <property type="entry name" value="EGF_1"/>
    <property type="match status" value="4"/>
</dbReference>
<keyword evidence="6" id="KW-0732">Signal</keyword>